<dbReference type="Proteomes" id="UP001472677">
    <property type="component" value="Unassembled WGS sequence"/>
</dbReference>
<feature type="region of interest" description="Disordered" evidence="1">
    <location>
        <begin position="56"/>
        <end position="158"/>
    </location>
</feature>
<protein>
    <submittedName>
        <fullName evidence="2">Uncharacterized protein</fullName>
    </submittedName>
</protein>
<evidence type="ECO:0000313" key="2">
    <source>
        <dbReference type="EMBL" id="KAK8580733.1"/>
    </source>
</evidence>
<reference evidence="2 3" key="1">
    <citation type="journal article" date="2024" name="G3 (Bethesda)">
        <title>Genome assembly of Hibiscus sabdariffa L. provides insights into metabolisms of medicinal natural products.</title>
        <authorList>
            <person name="Kim T."/>
        </authorList>
    </citation>
    <scope>NUCLEOTIDE SEQUENCE [LARGE SCALE GENOMIC DNA]</scope>
    <source>
        <strain evidence="2">TK-2024</strain>
        <tissue evidence="2">Old leaves</tissue>
    </source>
</reference>
<evidence type="ECO:0000313" key="3">
    <source>
        <dbReference type="Proteomes" id="UP001472677"/>
    </source>
</evidence>
<gene>
    <name evidence="2" type="ORF">V6N12_070988</name>
</gene>
<sequence>MKYTDVGDDNGAEGRPSVLSLLQESEESTFEVPSEIRDQIYDDKANTVTITVVCCDPERLRDKLCRKGGGSIKSIEIKPPPKPKEPQKPKEPEKQPVKPKEPEKKPEKPKEPEKKPEKPKEPEKKPEKPKEPEKKPEKPKESTPKPPAKPASPPPQRPACPPVGFCWTECYHGHCGSPPPCYFGGPPPPPCYSYGRPVYENWGGGGGYRYHCASRGDCFSDENPQACSVM</sequence>
<name>A0ABR2FIL6_9ROSI</name>
<dbReference type="InterPro" id="IPR044169">
    <property type="entry name" value="PI21"/>
</dbReference>
<dbReference type="PANTHER" id="PTHR47488:SF7">
    <property type="entry name" value="HEAVY METAL TRANSPORT_DETOXIFICATION SUPERFAMILY PROTEIN"/>
    <property type="match status" value="1"/>
</dbReference>
<feature type="compositionally biased region" description="Pro residues" evidence="1">
    <location>
        <begin position="144"/>
        <end position="158"/>
    </location>
</feature>
<feature type="compositionally biased region" description="Basic and acidic residues" evidence="1">
    <location>
        <begin position="56"/>
        <end position="65"/>
    </location>
</feature>
<dbReference type="EMBL" id="JBBPBM010000006">
    <property type="protein sequence ID" value="KAK8580733.1"/>
    <property type="molecule type" value="Genomic_DNA"/>
</dbReference>
<feature type="compositionally biased region" description="Basic and acidic residues" evidence="1">
    <location>
        <begin position="82"/>
        <end position="143"/>
    </location>
</feature>
<organism evidence="2 3">
    <name type="scientific">Hibiscus sabdariffa</name>
    <name type="common">roselle</name>
    <dbReference type="NCBI Taxonomy" id="183260"/>
    <lineage>
        <taxon>Eukaryota</taxon>
        <taxon>Viridiplantae</taxon>
        <taxon>Streptophyta</taxon>
        <taxon>Embryophyta</taxon>
        <taxon>Tracheophyta</taxon>
        <taxon>Spermatophyta</taxon>
        <taxon>Magnoliopsida</taxon>
        <taxon>eudicotyledons</taxon>
        <taxon>Gunneridae</taxon>
        <taxon>Pentapetalae</taxon>
        <taxon>rosids</taxon>
        <taxon>malvids</taxon>
        <taxon>Malvales</taxon>
        <taxon>Malvaceae</taxon>
        <taxon>Malvoideae</taxon>
        <taxon>Hibiscus</taxon>
    </lineage>
</organism>
<keyword evidence="3" id="KW-1185">Reference proteome</keyword>
<proteinExistence type="predicted"/>
<accession>A0ABR2FIL6</accession>
<evidence type="ECO:0000256" key="1">
    <source>
        <dbReference type="SAM" id="MobiDB-lite"/>
    </source>
</evidence>
<dbReference type="PANTHER" id="PTHR47488">
    <property type="entry name" value="HEAVY METAL TRANSPORT/DETOXIFICATION SUPERFAMILY PROTEIN"/>
    <property type="match status" value="1"/>
</dbReference>
<comment type="caution">
    <text evidence="2">The sequence shown here is derived from an EMBL/GenBank/DDBJ whole genome shotgun (WGS) entry which is preliminary data.</text>
</comment>